<protein>
    <recommendedName>
        <fullName evidence="8">Damage-control phosphatase ARMT1-like metal-binding domain-containing protein</fullName>
    </recommendedName>
</protein>
<accession>A0A1G6QYW9</accession>
<proteinExistence type="inferred from homology"/>
<name>A0A1G6QYW9_9ACTN</name>
<dbReference type="InterPro" id="IPR036075">
    <property type="entry name" value="ARMT-1-like_metal-bd_sf"/>
</dbReference>
<evidence type="ECO:0000256" key="3">
    <source>
        <dbReference type="ARBA" id="ARBA00009519"/>
    </source>
</evidence>
<dbReference type="EMBL" id="FNAD01000001">
    <property type="protein sequence ID" value="SDC97393.1"/>
    <property type="molecule type" value="Genomic_DNA"/>
</dbReference>
<comment type="similarity">
    <text evidence="3">Belongs to the damage-control phosphatase family. Sugar phosphate phosphatase III subfamily.</text>
</comment>
<dbReference type="InterPro" id="IPR002791">
    <property type="entry name" value="ARMT1-like_metal-bd"/>
</dbReference>
<dbReference type="Proteomes" id="UP000198949">
    <property type="component" value="Unassembled WGS sequence"/>
</dbReference>
<dbReference type="STRING" id="58114.SAMN05216270_101192"/>
<dbReference type="AlphaFoldDB" id="A0A1G6QYW9"/>
<organism evidence="9 10">
    <name type="scientific">Glycomyces harbinensis</name>
    <dbReference type="NCBI Taxonomy" id="58114"/>
    <lineage>
        <taxon>Bacteria</taxon>
        <taxon>Bacillati</taxon>
        <taxon>Actinomycetota</taxon>
        <taxon>Actinomycetes</taxon>
        <taxon>Glycomycetales</taxon>
        <taxon>Glycomycetaceae</taxon>
        <taxon>Glycomyces</taxon>
    </lineage>
</organism>
<evidence type="ECO:0000256" key="1">
    <source>
        <dbReference type="ARBA" id="ARBA00001326"/>
    </source>
</evidence>
<dbReference type="InterPro" id="IPR039763">
    <property type="entry name" value="ARMT1"/>
</dbReference>
<evidence type="ECO:0000313" key="10">
    <source>
        <dbReference type="Proteomes" id="UP000198949"/>
    </source>
</evidence>
<evidence type="ECO:0000313" key="9">
    <source>
        <dbReference type="EMBL" id="SDC97393.1"/>
    </source>
</evidence>
<comment type="catalytic activity">
    <reaction evidence="7">
        <text>beta-D-fructose 6-phosphate = dihydroxyacetone + D-glyceraldehyde 3-phosphate</text>
        <dbReference type="Rhea" id="RHEA:28002"/>
        <dbReference type="ChEBI" id="CHEBI:16016"/>
        <dbReference type="ChEBI" id="CHEBI:57634"/>
        <dbReference type="ChEBI" id="CHEBI:59776"/>
    </reaction>
</comment>
<evidence type="ECO:0000259" key="8">
    <source>
        <dbReference type="Pfam" id="PF01937"/>
    </source>
</evidence>
<evidence type="ECO:0000256" key="4">
    <source>
        <dbReference type="ARBA" id="ARBA00022723"/>
    </source>
</evidence>
<evidence type="ECO:0000256" key="7">
    <source>
        <dbReference type="ARBA" id="ARBA00048809"/>
    </source>
</evidence>
<dbReference type="PANTHER" id="PTHR12260:SF6">
    <property type="entry name" value="DAMAGE-CONTROL PHOSPHATASE ARMT1"/>
    <property type="match status" value="1"/>
</dbReference>
<comment type="catalytic activity">
    <reaction evidence="1">
        <text>beta-D-fructose 1-phosphate + H2O = D-fructose + phosphate</text>
        <dbReference type="Rhea" id="RHEA:35603"/>
        <dbReference type="ChEBI" id="CHEBI:15377"/>
        <dbReference type="ChEBI" id="CHEBI:37721"/>
        <dbReference type="ChEBI" id="CHEBI:43474"/>
        <dbReference type="ChEBI" id="CHEBI:138881"/>
    </reaction>
</comment>
<sequence>MDDANGLPPRIGIDRPGSFSRSVFHERHPVLIANLLEDFPYPPRIRAELEELLAESLDGTVPAEPPPGPDTAAWAAQLAPYAGKPWNDLPFLWAEAYFYRRLLDAVQYFDLSSPWRGVDPFAPQKGRQHDGPEMLRDLDAYAALAETDPAERRRSLLHAALWGNQADLGFRTNNLQAGQGESAGDVVVDDSDAVAELLDAPGHAPVIVVADNAGREITADLALIDSLLETGTTAVELHLKADPFFVSDATGQDVLATLDALDSIPNEPAGTLATRLREAIGTGRLELRTHGFYTLPSTYRELPADLATEFAAAKLVILKGDLNYRRLTGDREWDPATPFDTVASYFPGPVAALRTAKSDLAVGIDPARLAELDQDTPDWRTSGTHAMIQVRR</sequence>
<dbReference type="GO" id="GO:0006974">
    <property type="term" value="P:DNA damage response"/>
    <property type="evidence" value="ECO:0007669"/>
    <property type="project" value="TreeGrafter"/>
</dbReference>
<keyword evidence="6" id="KW-0464">Manganese</keyword>
<evidence type="ECO:0000256" key="6">
    <source>
        <dbReference type="ARBA" id="ARBA00023211"/>
    </source>
</evidence>
<dbReference type="Gene3D" id="1.20.930.60">
    <property type="match status" value="1"/>
</dbReference>
<dbReference type="Pfam" id="PF01937">
    <property type="entry name" value="ARMT1-like_dom"/>
    <property type="match status" value="1"/>
</dbReference>
<dbReference type="PANTHER" id="PTHR12260">
    <property type="entry name" value="DAMAGE-CONTROL PHOSPHATASE ARMT1"/>
    <property type="match status" value="1"/>
</dbReference>
<evidence type="ECO:0000256" key="5">
    <source>
        <dbReference type="ARBA" id="ARBA00022801"/>
    </source>
</evidence>
<gene>
    <name evidence="9" type="ORF">SAMN05216270_101192</name>
</gene>
<reference evidence="10" key="1">
    <citation type="submission" date="2016-10" db="EMBL/GenBank/DDBJ databases">
        <authorList>
            <person name="Varghese N."/>
            <person name="Submissions S."/>
        </authorList>
    </citation>
    <scope>NUCLEOTIDE SEQUENCE [LARGE SCALE GENOMIC DNA]</scope>
    <source>
        <strain evidence="10">CGMCC 4.3516</strain>
    </source>
</reference>
<dbReference type="Gene3D" id="3.40.50.10880">
    <property type="entry name" value="Uncharacterised protein PF01937, DUF89, domain 3"/>
    <property type="match status" value="1"/>
</dbReference>
<keyword evidence="5" id="KW-0378">Hydrolase</keyword>
<dbReference type="SUPFAM" id="SSF111321">
    <property type="entry name" value="AF1104-like"/>
    <property type="match status" value="1"/>
</dbReference>
<evidence type="ECO:0000256" key="2">
    <source>
        <dbReference type="ARBA" id="ARBA00001936"/>
    </source>
</evidence>
<dbReference type="GO" id="GO:0046872">
    <property type="term" value="F:metal ion binding"/>
    <property type="evidence" value="ECO:0007669"/>
    <property type="project" value="UniProtKB-KW"/>
</dbReference>
<comment type="cofactor">
    <cofactor evidence="2">
        <name>Mn(2+)</name>
        <dbReference type="ChEBI" id="CHEBI:29035"/>
    </cofactor>
</comment>
<keyword evidence="10" id="KW-1185">Reference proteome</keyword>
<keyword evidence="4" id="KW-0479">Metal-binding</keyword>
<feature type="domain" description="Damage-control phosphatase ARMT1-like metal-binding" evidence="8">
    <location>
        <begin position="24"/>
        <end position="365"/>
    </location>
</feature>
<dbReference type="GO" id="GO:0016791">
    <property type="term" value="F:phosphatase activity"/>
    <property type="evidence" value="ECO:0007669"/>
    <property type="project" value="TreeGrafter"/>
</dbReference>
<dbReference type="RefSeq" id="WP_218124975.1">
    <property type="nucleotide sequence ID" value="NZ_FNAD01000001.1"/>
</dbReference>